<evidence type="ECO:0000256" key="4">
    <source>
        <dbReference type="ARBA" id="ARBA00011738"/>
    </source>
</evidence>
<name>A0A511TD23_MYXFU</name>
<evidence type="ECO:0000313" key="16">
    <source>
        <dbReference type="Proteomes" id="UP000321514"/>
    </source>
</evidence>
<accession>A0A511TD23</accession>
<keyword evidence="8" id="KW-0784">Thiamine biosynthesis</keyword>
<gene>
    <name evidence="13" type="ORF">MFU01_71220</name>
    <name evidence="14" type="ORF">SAMN05443572_111249</name>
</gene>
<evidence type="ECO:0000256" key="8">
    <source>
        <dbReference type="ARBA" id="ARBA00022977"/>
    </source>
</evidence>
<sequence length="341" mass="36582">MSGRLVKLWGCVGLLVAASACSRQKEEPPQGGAQAGTPAPQKAAVAQVKLALNWVPEPEFGGFYAARESGAFARHGLEVDILGGGAGAPVQQMVATGKAEFGISGADEIITARARGLDVIPLFAVYQTSPHAIMAHASRGAKGIKDVLSSGTVALEPGLSYVAFLKKKYSFDQVKVVPYDGGVARFLADKDFAQQCFVTAEPIAAKRQGATPAVFLVADEGFNPYIAVVITRRQYWKEQPERVKAFVAAVREGWRAYLDNPGPTNAVMGKLNTTMDAETFAAAAEAQKPLIETGETRARGLGMMKRERWEQLSQQLVELGLIDKVPSVDDYLLPEFNAARE</sequence>
<dbReference type="Proteomes" id="UP000183760">
    <property type="component" value="Unassembled WGS sequence"/>
</dbReference>
<reference evidence="13 16" key="2">
    <citation type="submission" date="2019-07" db="EMBL/GenBank/DDBJ databases">
        <title>Whole genome shotgun sequence of Myxococcus fulvus NBRC 100333.</title>
        <authorList>
            <person name="Hosoyama A."/>
            <person name="Uohara A."/>
            <person name="Ohji S."/>
            <person name="Ichikawa N."/>
        </authorList>
    </citation>
    <scope>NUCLEOTIDE SEQUENCE [LARGE SCALE GENOMIC DNA]</scope>
    <source>
        <strain evidence="13 16">NBRC 100333</strain>
    </source>
</reference>
<comment type="subunit">
    <text evidence="4">Homodimer.</text>
</comment>
<keyword evidence="6" id="KW-0479">Metal-binding</keyword>
<organism evidence="13 16">
    <name type="scientific">Myxococcus fulvus</name>
    <dbReference type="NCBI Taxonomy" id="33"/>
    <lineage>
        <taxon>Bacteria</taxon>
        <taxon>Pseudomonadati</taxon>
        <taxon>Myxococcota</taxon>
        <taxon>Myxococcia</taxon>
        <taxon>Myxococcales</taxon>
        <taxon>Cystobacterineae</taxon>
        <taxon>Myxococcaceae</taxon>
        <taxon>Myxococcus</taxon>
    </lineage>
</organism>
<dbReference type="RefSeq" id="WP_074958013.1">
    <property type="nucleotide sequence ID" value="NZ_BJXR01000053.1"/>
</dbReference>
<dbReference type="InterPro" id="IPR027939">
    <property type="entry name" value="NMT1/THI5"/>
</dbReference>
<dbReference type="OrthoDB" id="174578at2"/>
<dbReference type="SUPFAM" id="SSF53850">
    <property type="entry name" value="Periplasmic binding protein-like II"/>
    <property type="match status" value="1"/>
</dbReference>
<reference evidence="14 15" key="1">
    <citation type="submission" date="2016-10" db="EMBL/GenBank/DDBJ databases">
        <authorList>
            <person name="Varghese N."/>
            <person name="Submissions S."/>
        </authorList>
    </citation>
    <scope>NUCLEOTIDE SEQUENCE [LARGE SCALE GENOMIC DNA]</scope>
    <source>
        <strain evidence="14 15">DSM 16525</strain>
    </source>
</reference>
<dbReference type="GO" id="GO:0016740">
    <property type="term" value="F:transferase activity"/>
    <property type="evidence" value="ECO:0007669"/>
    <property type="project" value="UniProtKB-KW"/>
</dbReference>
<evidence type="ECO:0000313" key="15">
    <source>
        <dbReference type="Proteomes" id="UP000183760"/>
    </source>
</evidence>
<evidence type="ECO:0000256" key="6">
    <source>
        <dbReference type="ARBA" id="ARBA00022723"/>
    </source>
</evidence>
<dbReference type="PANTHER" id="PTHR31528">
    <property type="entry name" value="4-AMINO-5-HYDROXYMETHYL-2-METHYLPYRIMIDINE PHOSPHATE SYNTHASE THI11-RELATED"/>
    <property type="match status" value="1"/>
</dbReference>
<dbReference type="STRING" id="1334629.MFUL124B02_13055"/>
<dbReference type="PANTHER" id="PTHR31528:SF1">
    <property type="entry name" value="4-AMINO-5-HYDROXYMETHYL-2-METHYLPYRIMIDINE PHOSPHATE SYNTHASE THI11-RELATED"/>
    <property type="match status" value="1"/>
</dbReference>
<evidence type="ECO:0000259" key="12">
    <source>
        <dbReference type="Pfam" id="PF09084"/>
    </source>
</evidence>
<dbReference type="EMBL" id="FOIB01000011">
    <property type="protein sequence ID" value="SEU36632.1"/>
    <property type="molecule type" value="Genomic_DNA"/>
</dbReference>
<comment type="catalytic activity">
    <reaction evidence="11">
        <text>N(6)-(pyridoxal phosphate)-L-lysyl-[4-amino-5-hydroxymethyl-2-methylpyrimidine phosphate synthase] + L-histidyl-[4-amino-5-hydroxymethyl-2-methylpyrimidine phosphate synthase] + 2 Fe(3+) + 4 H2O = L-lysyl-[4-amino-5-hydroxymethyl-2-methylpyrimidine phosphate synthase] + (2S)-2-amino-5-hydroxy-4-oxopentanoyl-[4-amino-5-hydroxymethyl-2-methylpyrimidine phosphate synthase] + 4-amino-2-methyl-5-(phosphooxymethyl)pyrimidine + 3-oxopropanoate + 2 Fe(2+) + 2 H(+)</text>
        <dbReference type="Rhea" id="RHEA:65756"/>
        <dbReference type="Rhea" id="RHEA-COMP:16892"/>
        <dbReference type="Rhea" id="RHEA-COMP:16893"/>
        <dbReference type="Rhea" id="RHEA-COMP:16894"/>
        <dbReference type="Rhea" id="RHEA-COMP:16895"/>
        <dbReference type="ChEBI" id="CHEBI:15377"/>
        <dbReference type="ChEBI" id="CHEBI:15378"/>
        <dbReference type="ChEBI" id="CHEBI:29033"/>
        <dbReference type="ChEBI" id="CHEBI:29034"/>
        <dbReference type="ChEBI" id="CHEBI:29969"/>
        <dbReference type="ChEBI" id="CHEBI:29979"/>
        <dbReference type="ChEBI" id="CHEBI:33190"/>
        <dbReference type="ChEBI" id="CHEBI:58354"/>
        <dbReference type="ChEBI" id="CHEBI:143915"/>
        <dbReference type="ChEBI" id="CHEBI:157692"/>
    </reaction>
    <physiologicalReaction direction="left-to-right" evidence="11">
        <dbReference type="Rhea" id="RHEA:65757"/>
    </physiologicalReaction>
</comment>
<dbReference type="Proteomes" id="UP000321514">
    <property type="component" value="Unassembled WGS sequence"/>
</dbReference>
<dbReference type="EMBL" id="BJXR01000053">
    <property type="protein sequence ID" value="GEN12085.1"/>
    <property type="molecule type" value="Genomic_DNA"/>
</dbReference>
<dbReference type="Pfam" id="PF09084">
    <property type="entry name" value="NMT1"/>
    <property type="match status" value="1"/>
</dbReference>
<dbReference type="GO" id="GO:0046872">
    <property type="term" value="F:metal ion binding"/>
    <property type="evidence" value="ECO:0007669"/>
    <property type="project" value="UniProtKB-KW"/>
</dbReference>
<evidence type="ECO:0000256" key="5">
    <source>
        <dbReference type="ARBA" id="ARBA00022679"/>
    </source>
</evidence>
<keyword evidence="15" id="KW-1185">Reference proteome</keyword>
<comment type="function">
    <text evidence="1">Responsible for the formation of the pyrimidine heterocycle in the thiamine biosynthesis pathway. Catalyzes the formation of hydroxymethylpyrimidine phosphate (HMP-P) from histidine and pyridoxal phosphate (PLP). The protein uses PLP and the active site histidine to form HMP-P, generating an inactive enzyme. The enzyme can only undergo a single turnover, which suggests it is a suicide enzyme.</text>
</comment>
<evidence type="ECO:0000256" key="7">
    <source>
        <dbReference type="ARBA" id="ARBA00022898"/>
    </source>
</evidence>
<evidence type="ECO:0000256" key="11">
    <source>
        <dbReference type="ARBA" id="ARBA00048179"/>
    </source>
</evidence>
<evidence type="ECO:0000256" key="1">
    <source>
        <dbReference type="ARBA" id="ARBA00003469"/>
    </source>
</evidence>
<proteinExistence type="inferred from homology"/>
<keyword evidence="9" id="KW-0408">Iron</keyword>
<dbReference type="InterPro" id="IPR015168">
    <property type="entry name" value="SsuA/THI5"/>
</dbReference>
<evidence type="ECO:0000313" key="13">
    <source>
        <dbReference type="EMBL" id="GEN12085.1"/>
    </source>
</evidence>
<dbReference type="AlphaFoldDB" id="A0A511TD23"/>
<evidence type="ECO:0000256" key="9">
    <source>
        <dbReference type="ARBA" id="ARBA00023004"/>
    </source>
</evidence>
<comment type="similarity">
    <text evidence="3">Belongs to the NMT1/THI5 family.</text>
</comment>
<evidence type="ECO:0000256" key="2">
    <source>
        <dbReference type="ARBA" id="ARBA00004948"/>
    </source>
</evidence>
<keyword evidence="7" id="KW-0663">Pyridoxal phosphate</keyword>
<dbReference type="GO" id="GO:0009228">
    <property type="term" value="P:thiamine biosynthetic process"/>
    <property type="evidence" value="ECO:0007669"/>
    <property type="project" value="UniProtKB-KW"/>
</dbReference>
<comment type="caution">
    <text evidence="13">The sequence shown here is derived from an EMBL/GenBank/DDBJ whole genome shotgun (WGS) entry which is preliminary data.</text>
</comment>
<keyword evidence="5" id="KW-0808">Transferase</keyword>
<evidence type="ECO:0000256" key="10">
    <source>
        <dbReference type="ARBA" id="ARBA00033171"/>
    </source>
</evidence>
<comment type="pathway">
    <text evidence="2">Cofactor biosynthesis; thiamine diphosphate biosynthesis.</text>
</comment>
<dbReference type="PROSITE" id="PS51257">
    <property type="entry name" value="PROKAR_LIPOPROTEIN"/>
    <property type="match status" value="1"/>
</dbReference>
<dbReference type="Gene3D" id="3.40.190.10">
    <property type="entry name" value="Periplasmic binding protein-like II"/>
    <property type="match status" value="2"/>
</dbReference>
<feature type="domain" description="SsuA/THI5-like" evidence="12">
    <location>
        <begin position="58"/>
        <end position="261"/>
    </location>
</feature>
<evidence type="ECO:0000313" key="14">
    <source>
        <dbReference type="EMBL" id="SEU36632.1"/>
    </source>
</evidence>
<protein>
    <recommendedName>
        <fullName evidence="10">Thiamine pyrimidine synthase</fullName>
    </recommendedName>
</protein>
<evidence type="ECO:0000256" key="3">
    <source>
        <dbReference type="ARBA" id="ARBA00009406"/>
    </source>
</evidence>